<keyword evidence="1" id="KW-0479">Metal-binding</keyword>
<dbReference type="EMBL" id="JAZHXI010000004">
    <property type="protein sequence ID" value="KAL2072640.1"/>
    <property type="molecule type" value="Genomic_DNA"/>
</dbReference>
<dbReference type="InterPro" id="IPR005123">
    <property type="entry name" value="Oxoglu/Fe-dep_dioxygenase_dom"/>
</dbReference>
<evidence type="ECO:0000259" key="3">
    <source>
        <dbReference type="PROSITE" id="PS51471"/>
    </source>
</evidence>
<dbReference type="PROSITE" id="PS51471">
    <property type="entry name" value="FE2OG_OXY"/>
    <property type="match status" value="1"/>
</dbReference>
<organism evidence="4 5">
    <name type="scientific">Oculimacula yallundae</name>
    <dbReference type="NCBI Taxonomy" id="86028"/>
    <lineage>
        <taxon>Eukaryota</taxon>
        <taxon>Fungi</taxon>
        <taxon>Dikarya</taxon>
        <taxon>Ascomycota</taxon>
        <taxon>Pezizomycotina</taxon>
        <taxon>Leotiomycetes</taxon>
        <taxon>Helotiales</taxon>
        <taxon>Ploettnerulaceae</taxon>
        <taxon>Oculimacula</taxon>
    </lineage>
</organism>
<dbReference type="Proteomes" id="UP001595075">
    <property type="component" value="Unassembled WGS sequence"/>
</dbReference>
<sequence>MAEGIMVSSSPPAEENSNKASVSSKTSVVSGDTLRQSFKDILEGAKSLGEFAMCDSIREAVDPGLHLNGHGIIGLPLLDHDAEAIIAASHRTPYGGEKKTIVVDRIRKAWELPPPVFHLRNPAWTAMIDKIVEQLSLEWGVDRTGKGARAELDKMLLYDDSAMFGPHQDSGKAPGMFGTLVIALPSAHQGGDVQVIHAGETKTLNTSAVANSGYSYLVGLHSFQYTLLASMSNSNLFSDVNHDVKPVTSGRRLVLTYNLIHTTPGPVATAKLVTEDSRTLQRLCSWWAANVDKCNCPQSMAYLLDLQYTDANLSSHAFKDQDFFVVSQLKDACSNSGVYLCFANLERIVTGDVGNEYDDSDSDDEGNDLPPRRTCI</sequence>
<evidence type="ECO:0000256" key="1">
    <source>
        <dbReference type="RuleBase" id="RU003682"/>
    </source>
</evidence>
<evidence type="ECO:0000313" key="5">
    <source>
        <dbReference type="Proteomes" id="UP001595075"/>
    </source>
</evidence>
<gene>
    <name evidence="4" type="ORF">VTL71DRAFT_11983</name>
</gene>
<keyword evidence="1" id="KW-0408">Iron</keyword>
<comment type="caution">
    <text evidence="4">The sequence shown here is derived from an EMBL/GenBank/DDBJ whole genome shotgun (WGS) entry which is preliminary data.</text>
</comment>
<feature type="compositionally biased region" description="Acidic residues" evidence="2">
    <location>
        <begin position="355"/>
        <end position="367"/>
    </location>
</feature>
<feature type="region of interest" description="Disordered" evidence="2">
    <location>
        <begin position="355"/>
        <end position="376"/>
    </location>
</feature>
<protein>
    <recommendedName>
        <fullName evidence="3">Fe2OG dioxygenase domain-containing protein</fullName>
    </recommendedName>
</protein>
<name>A0ABR4CRZ9_9HELO</name>
<evidence type="ECO:0000256" key="2">
    <source>
        <dbReference type="SAM" id="MobiDB-lite"/>
    </source>
</evidence>
<keyword evidence="5" id="KW-1185">Reference proteome</keyword>
<evidence type="ECO:0000313" key="4">
    <source>
        <dbReference type="EMBL" id="KAL2072640.1"/>
    </source>
</evidence>
<feature type="region of interest" description="Disordered" evidence="2">
    <location>
        <begin position="1"/>
        <end position="26"/>
    </location>
</feature>
<dbReference type="Gene3D" id="2.60.120.620">
    <property type="entry name" value="q2cbj1_9rhob like domain"/>
    <property type="match status" value="1"/>
</dbReference>
<proteinExistence type="inferred from homology"/>
<feature type="domain" description="Fe2OG dioxygenase" evidence="3">
    <location>
        <begin position="149"/>
        <end position="261"/>
    </location>
</feature>
<dbReference type="PANTHER" id="PTHR33099:SF7">
    <property type="entry name" value="MYND-TYPE DOMAIN-CONTAINING PROTEIN"/>
    <property type="match status" value="1"/>
</dbReference>
<accession>A0ABR4CRZ9</accession>
<keyword evidence="1" id="KW-0560">Oxidoreductase</keyword>
<comment type="similarity">
    <text evidence="1">Belongs to the iron/ascorbate-dependent oxidoreductase family.</text>
</comment>
<reference evidence="4 5" key="1">
    <citation type="journal article" date="2024" name="Commun. Biol.">
        <title>Comparative genomic analysis of thermophilic fungi reveals convergent evolutionary adaptations and gene losses.</title>
        <authorList>
            <person name="Steindorff A.S."/>
            <person name="Aguilar-Pontes M.V."/>
            <person name="Robinson A.J."/>
            <person name="Andreopoulos B."/>
            <person name="LaButti K."/>
            <person name="Kuo A."/>
            <person name="Mondo S."/>
            <person name="Riley R."/>
            <person name="Otillar R."/>
            <person name="Haridas S."/>
            <person name="Lipzen A."/>
            <person name="Grimwood J."/>
            <person name="Schmutz J."/>
            <person name="Clum A."/>
            <person name="Reid I.D."/>
            <person name="Moisan M.C."/>
            <person name="Butler G."/>
            <person name="Nguyen T.T.M."/>
            <person name="Dewar K."/>
            <person name="Conant G."/>
            <person name="Drula E."/>
            <person name="Henrissat B."/>
            <person name="Hansel C."/>
            <person name="Singer S."/>
            <person name="Hutchinson M.I."/>
            <person name="de Vries R.P."/>
            <person name="Natvig D.O."/>
            <person name="Powell A.J."/>
            <person name="Tsang A."/>
            <person name="Grigoriev I.V."/>
        </authorList>
    </citation>
    <scope>NUCLEOTIDE SEQUENCE [LARGE SCALE GENOMIC DNA]</scope>
    <source>
        <strain evidence="4 5">CBS 494.80</strain>
    </source>
</reference>
<dbReference type="PANTHER" id="PTHR33099">
    <property type="entry name" value="FE2OG DIOXYGENASE DOMAIN-CONTAINING PROTEIN"/>
    <property type="match status" value="1"/>
</dbReference>